<sequence length="127" mass="14439">MRQAGFSLIEMLLVLAVIAIVCAIAWPSYDEHLRRAQRADMLTRLQDNAWWLEQGRLRHGEYRREGLQALQLGVLDSGSYRLSLEVDPAGYRLLAEPQGRMQGDRCGPFSLDHLGQRQPGLPGCWLH</sequence>
<keyword evidence="3" id="KW-1185">Reference proteome</keyword>
<dbReference type="InterPro" id="IPR045584">
    <property type="entry name" value="Pilin-like"/>
</dbReference>
<dbReference type="Pfam" id="PF16732">
    <property type="entry name" value="ComP_DUS"/>
    <property type="match status" value="1"/>
</dbReference>
<keyword evidence="1" id="KW-0472">Membrane</keyword>
<keyword evidence="1" id="KW-1133">Transmembrane helix</keyword>
<reference evidence="3" key="1">
    <citation type="submission" date="2016-10" db="EMBL/GenBank/DDBJ databases">
        <authorList>
            <person name="Varghese N."/>
            <person name="Submissions S."/>
        </authorList>
    </citation>
    <scope>NUCLEOTIDE SEQUENCE [LARGE SCALE GENOMIC DNA]</scope>
    <source>
        <strain evidence="3">DSM 24213</strain>
    </source>
</reference>
<feature type="transmembrane region" description="Helical" evidence="1">
    <location>
        <begin position="6"/>
        <end position="29"/>
    </location>
</feature>
<dbReference type="AlphaFoldDB" id="A0A1I4P0J3"/>
<proteinExistence type="predicted"/>
<organism evidence="2 3">
    <name type="scientific">Halopseudomonas yangmingensis</name>
    <dbReference type="NCBI Taxonomy" id="1720063"/>
    <lineage>
        <taxon>Bacteria</taxon>
        <taxon>Pseudomonadati</taxon>
        <taxon>Pseudomonadota</taxon>
        <taxon>Gammaproteobacteria</taxon>
        <taxon>Pseudomonadales</taxon>
        <taxon>Pseudomonadaceae</taxon>
        <taxon>Halopseudomonas</taxon>
    </lineage>
</organism>
<dbReference type="NCBIfam" id="TIGR02532">
    <property type="entry name" value="IV_pilin_GFxxxE"/>
    <property type="match status" value="1"/>
</dbReference>
<evidence type="ECO:0000313" key="2">
    <source>
        <dbReference type="EMBL" id="SFM21292.1"/>
    </source>
</evidence>
<dbReference type="OrthoDB" id="5296638at2"/>
<dbReference type="Gene3D" id="3.30.700.10">
    <property type="entry name" value="Glycoprotein, Type 4 Pilin"/>
    <property type="match status" value="1"/>
</dbReference>
<dbReference type="Proteomes" id="UP000243629">
    <property type="component" value="Unassembled WGS sequence"/>
</dbReference>
<gene>
    <name evidence="2" type="ORF">SAMN05216217_10246</name>
</gene>
<name>A0A1I4P0J3_9GAMM</name>
<dbReference type="GO" id="GO:0043683">
    <property type="term" value="P:type IV pilus assembly"/>
    <property type="evidence" value="ECO:0007669"/>
    <property type="project" value="InterPro"/>
</dbReference>
<dbReference type="EMBL" id="FOUI01000002">
    <property type="protein sequence ID" value="SFM21292.1"/>
    <property type="molecule type" value="Genomic_DNA"/>
</dbReference>
<dbReference type="Pfam" id="PF07963">
    <property type="entry name" value="N_methyl"/>
    <property type="match status" value="1"/>
</dbReference>
<keyword evidence="1" id="KW-0812">Transmembrane</keyword>
<evidence type="ECO:0000313" key="3">
    <source>
        <dbReference type="Proteomes" id="UP000243629"/>
    </source>
</evidence>
<protein>
    <submittedName>
        <fullName evidence="2">Type IV pilus assembly protein PilE</fullName>
    </submittedName>
</protein>
<dbReference type="SUPFAM" id="SSF54523">
    <property type="entry name" value="Pili subunits"/>
    <property type="match status" value="1"/>
</dbReference>
<evidence type="ECO:0000256" key="1">
    <source>
        <dbReference type="SAM" id="Phobius"/>
    </source>
</evidence>
<dbReference type="InterPro" id="IPR031982">
    <property type="entry name" value="PilE-like"/>
</dbReference>
<accession>A0A1I4P0J3</accession>
<dbReference type="RefSeq" id="WP_093472280.1">
    <property type="nucleotide sequence ID" value="NZ_FOUI01000002.1"/>
</dbReference>
<dbReference type="STRING" id="1720063.SAMN05216217_10246"/>
<dbReference type="InterPro" id="IPR012902">
    <property type="entry name" value="N_methyl_site"/>
</dbReference>